<dbReference type="InterPro" id="IPR050721">
    <property type="entry name" value="Trk_Ktr_HKT_K-transport"/>
</dbReference>
<evidence type="ECO:0000313" key="5">
    <source>
        <dbReference type="Proteomes" id="UP001518925"/>
    </source>
</evidence>
<dbReference type="RefSeq" id="WP_204204080.1">
    <property type="nucleotide sequence ID" value="NZ_JAFELM010000034.1"/>
</dbReference>
<organism evidence="4 5">
    <name type="scientific">Bacillus suaedaesalsae</name>
    <dbReference type="NCBI Taxonomy" id="2810349"/>
    <lineage>
        <taxon>Bacteria</taxon>
        <taxon>Bacillati</taxon>
        <taxon>Bacillota</taxon>
        <taxon>Bacilli</taxon>
        <taxon>Bacillales</taxon>
        <taxon>Bacillaceae</taxon>
        <taxon>Bacillus</taxon>
    </lineage>
</organism>
<keyword evidence="2" id="KW-0812">Transmembrane</keyword>
<dbReference type="InterPro" id="IPR003148">
    <property type="entry name" value="RCK_N"/>
</dbReference>
<feature type="transmembrane region" description="Helical" evidence="2">
    <location>
        <begin position="76"/>
        <end position="100"/>
    </location>
</feature>
<evidence type="ECO:0000256" key="1">
    <source>
        <dbReference type="ARBA" id="ARBA00004651"/>
    </source>
</evidence>
<reference evidence="4 5" key="1">
    <citation type="submission" date="2021-02" db="EMBL/GenBank/DDBJ databases">
        <title>Bacillus sp. RD4P76, an endophyte from a halophyte.</title>
        <authorList>
            <person name="Sun J.-Q."/>
        </authorList>
    </citation>
    <scope>NUCLEOTIDE SEQUENCE [LARGE SCALE GENOMIC DNA]</scope>
    <source>
        <strain evidence="4 5">RD4P76</strain>
    </source>
</reference>
<dbReference type="SUPFAM" id="SSF81324">
    <property type="entry name" value="Voltage-gated potassium channels"/>
    <property type="match status" value="1"/>
</dbReference>
<dbReference type="Gene3D" id="3.40.50.720">
    <property type="entry name" value="NAD(P)-binding Rossmann-like Domain"/>
    <property type="match status" value="1"/>
</dbReference>
<dbReference type="PROSITE" id="PS51201">
    <property type="entry name" value="RCK_N"/>
    <property type="match status" value="1"/>
</dbReference>
<gene>
    <name evidence="4" type="ORF">JR050_13780</name>
</gene>
<comment type="subcellular location">
    <subcellularLocation>
        <location evidence="1">Cell membrane</location>
        <topology evidence="1">Multi-pass membrane protein</topology>
    </subcellularLocation>
</comment>
<dbReference type="PANTHER" id="PTHR43833">
    <property type="entry name" value="POTASSIUM CHANNEL PROTEIN 2-RELATED-RELATED"/>
    <property type="match status" value="1"/>
</dbReference>
<dbReference type="Pfam" id="PF02254">
    <property type="entry name" value="TrkA_N"/>
    <property type="match status" value="1"/>
</dbReference>
<dbReference type="PANTHER" id="PTHR43833:SF9">
    <property type="entry name" value="POTASSIUM CHANNEL PROTEIN YUGO-RELATED"/>
    <property type="match status" value="1"/>
</dbReference>
<proteinExistence type="predicted"/>
<dbReference type="EMBL" id="JAFELM010000034">
    <property type="protein sequence ID" value="MBM6618736.1"/>
    <property type="molecule type" value="Genomic_DNA"/>
</dbReference>
<dbReference type="InterPro" id="IPR036291">
    <property type="entry name" value="NAD(P)-bd_dom_sf"/>
</dbReference>
<keyword evidence="2" id="KW-1133">Transmembrane helix</keyword>
<accession>A0ABS2DK10</accession>
<keyword evidence="2" id="KW-0472">Membrane</keyword>
<evidence type="ECO:0000256" key="2">
    <source>
        <dbReference type="SAM" id="Phobius"/>
    </source>
</evidence>
<feature type="domain" description="RCK N-terminal" evidence="3">
    <location>
        <begin position="114"/>
        <end position="238"/>
    </location>
</feature>
<dbReference type="Proteomes" id="UP001518925">
    <property type="component" value="Unassembled WGS sequence"/>
</dbReference>
<sequence>MSVRSILFSYLRLPLVIRLVLLALLSIVLFGTIIHFIEPGTFPTIFEGMWWAIVTISTVGYGDYSPTTEIGRAVGMLLILVGTAFMTFYFVTLSAATISLENSFAEGKSTFKGENHVILIGWNERIRETLVQLNGTNDKLQIVLVDETLKENPLSDRNITFIKGDPSNDDTLRRANIEVAAMIIISADQSKNESHADMATILTLVTAKGMNPSIYTIVEILTKNQIINAKRAGADEVIQTNKLTSYVMANSIMSHGMSDALLIMLDNLSGNKIEYILVPEEIEGLSYEECIKHLIKKGILLIGIKRRDESFINPSPTFSILKTDELLIIRH</sequence>
<feature type="transmembrane region" description="Helical" evidence="2">
    <location>
        <begin position="48"/>
        <end position="64"/>
    </location>
</feature>
<evidence type="ECO:0000259" key="3">
    <source>
        <dbReference type="PROSITE" id="PS51201"/>
    </source>
</evidence>
<dbReference type="InterPro" id="IPR013099">
    <property type="entry name" value="K_chnl_dom"/>
</dbReference>
<dbReference type="SUPFAM" id="SSF51735">
    <property type="entry name" value="NAD(P)-binding Rossmann-fold domains"/>
    <property type="match status" value="1"/>
</dbReference>
<protein>
    <submittedName>
        <fullName evidence="4">NAD-binding protein</fullName>
    </submittedName>
</protein>
<evidence type="ECO:0000313" key="4">
    <source>
        <dbReference type="EMBL" id="MBM6618736.1"/>
    </source>
</evidence>
<comment type="caution">
    <text evidence="4">The sequence shown here is derived from an EMBL/GenBank/DDBJ whole genome shotgun (WGS) entry which is preliminary data.</text>
</comment>
<keyword evidence="5" id="KW-1185">Reference proteome</keyword>
<feature type="transmembrane region" description="Helical" evidence="2">
    <location>
        <begin position="15"/>
        <end position="36"/>
    </location>
</feature>
<dbReference type="Gene3D" id="1.10.287.70">
    <property type="match status" value="1"/>
</dbReference>
<dbReference type="Pfam" id="PF07885">
    <property type="entry name" value="Ion_trans_2"/>
    <property type="match status" value="1"/>
</dbReference>
<name>A0ABS2DK10_9BACI</name>